<organism evidence="1">
    <name type="scientific">Tanacetum cinerariifolium</name>
    <name type="common">Dalmatian daisy</name>
    <name type="synonym">Chrysanthemum cinerariifolium</name>
    <dbReference type="NCBI Taxonomy" id="118510"/>
    <lineage>
        <taxon>Eukaryota</taxon>
        <taxon>Viridiplantae</taxon>
        <taxon>Streptophyta</taxon>
        <taxon>Embryophyta</taxon>
        <taxon>Tracheophyta</taxon>
        <taxon>Spermatophyta</taxon>
        <taxon>Magnoliopsida</taxon>
        <taxon>eudicotyledons</taxon>
        <taxon>Gunneridae</taxon>
        <taxon>Pentapetalae</taxon>
        <taxon>asterids</taxon>
        <taxon>campanulids</taxon>
        <taxon>Asterales</taxon>
        <taxon>Asteraceae</taxon>
        <taxon>Asteroideae</taxon>
        <taxon>Anthemideae</taxon>
        <taxon>Anthemidinae</taxon>
        <taxon>Tanacetum</taxon>
    </lineage>
</organism>
<comment type="caution">
    <text evidence="1">The sequence shown here is derived from an EMBL/GenBank/DDBJ whole genome shotgun (WGS) entry which is preliminary data.</text>
</comment>
<gene>
    <name evidence="1" type="ORF">Tci_543731</name>
</gene>
<evidence type="ECO:0008006" key="2">
    <source>
        <dbReference type="Google" id="ProtNLM"/>
    </source>
</evidence>
<accession>A0A699IKQ9</accession>
<name>A0A699IKQ9_TANCI</name>
<sequence>MLRTKLKKVQVELDEDRNNSTLREIEIVFNSVYREAALDEERDDIGNEFHDEEVTERFVDHFQSFLRTSKQTFPIDMPEDLFKNKVNPKSALHMIKEVFKDEVKVALFDIEDDKAPRPDGFTSKFFKAS</sequence>
<proteinExistence type="predicted"/>
<evidence type="ECO:0000313" key="1">
    <source>
        <dbReference type="EMBL" id="GEZ71758.1"/>
    </source>
</evidence>
<dbReference type="AlphaFoldDB" id="A0A699IKQ9"/>
<protein>
    <recommendedName>
        <fullName evidence="2">Reverse transcriptase domain-containing protein</fullName>
    </recommendedName>
</protein>
<reference evidence="1" key="1">
    <citation type="journal article" date="2019" name="Sci. Rep.">
        <title>Draft genome of Tanacetum cinerariifolium, the natural source of mosquito coil.</title>
        <authorList>
            <person name="Yamashiro T."/>
            <person name="Shiraishi A."/>
            <person name="Satake H."/>
            <person name="Nakayama K."/>
        </authorList>
    </citation>
    <scope>NUCLEOTIDE SEQUENCE</scope>
</reference>
<dbReference type="EMBL" id="BKCJ010314125">
    <property type="protein sequence ID" value="GEZ71758.1"/>
    <property type="molecule type" value="Genomic_DNA"/>
</dbReference>